<comment type="subunit">
    <text evidence="1">Monomer and homodimer.</text>
</comment>
<protein>
    <recommendedName>
        <fullName evidence="5">5-hydroxymethyl-dUMP N-hydrolase</fullName>
    </recommendedName>
</protein>
<comment type="catalytic activity">
    <reaction evidence="6">
        <text>5-hydroxymethyl-dUMP + H2O = 5-hydroxymethyluracil + 2-deoxy-D-ribose 5-phosphate</text>
        <dbReference type="Rhea" id="RHEA:77099"/>
        <dbReference type="ChEBI" id="CHEBI:15377"/>
        <dbReference type="ChEBI" id="CHEBI:16964"/>
        <dbReference type="ChEBI" id="CHEBI:62877"/>
        <dbReference type="ChEBI" id="CHEBI:90409"/>
    </reaction>
    <physiologicalReaction direction="left-to-right" evidence="6">
        <dbReference type="Rhea" id="RHEA:77100"/>
    </physiologicalReaction>
</comment>
<dbReference type="Gene3D" id="3.40.50.450">
    <property type="match status" value="1"/>
</dbReference>
<evidence type="ECO:0000256" key="1">
    <source>
        <dbReference type="ARBA" id="ARBA00011407"/>
    </source>
</evidence>
<dbReference type="GO" id="GO:0009117">
    <property type="term" value="P:nucleotide metabolic process"/>
    <property type="evidence" value="ECO:0007669"/>
    <property type="project" value="UniProtKB-KW"/>
</dbReference>
<name>A0A645GB05_9ZZZZ</name>
<reference evidence="7" key="1">
    <citation type="submission" date="2019-08" db="EMBL/GenBank/DDBJ databases">
        <authorList>
            <person name="Kucharzyk K."/>
            <person name="Murdoch R.W."/>
            <person name="Higgins S."/>
            <person name="Loffler F."/>
        </authorList>
    </citation>
    <scope>NUCLEOTIDE SEQUENCE</scope>
</reference>
<accession>A0A645GB05</accession>
<dbReference type="InterPro" id="IPR028607">
    <property type="entry name" value="DNPH1"/>
</dbReference>
<dbReference type="AlphaFoldDB" id="A0A645GB05"/>
<evidence type="ECO:0000256" key="2">
    <source>
        <dbReference type="ARBA" id="ARBA00022801"/>
    </source>
</evidence>
<dbReference type="HAMAP" id="MF_03036">
    <property type="entry name" value="Nuc_phosphate_hydrolase"/>
    <property type="match status" value="1"/>
</dbReference>
<comment type="caution">
    <text evidence="7">The sequence shown here is derived from an EMBL/GenBank/DDBJ whole genome shotgun (WGS) entry which is preliminary data.</text>
</comment>
<dbReference type="InterPro" id="IPR007710">
    <property type="entry name" value="Nucleoside_deoxyribTrfase"/>
</dbReference>
<dbReference type="Pfam" id="PF05014">
    <property type="entry name" value="Nuc_deoxyrib_tr"/>
    <property type="match status" value="1"/>
</dbReference>
<sequence length="140" mass="16160">MKKIYFAGSIRGGRDFVDTYHEMINRLQDKYIVLTEHLGDKNLGDDGEKEKTDEQIYERDCSWIREADFIVAEVTNPSLGVGYEIGYAESLEKPIVCLYRKSEKRISAMVNGNKSLYVYAYDNIEEANKLVKEFVSKNIN</sequence>
<evidence type="ECO:0000313" key="7">
    <source>
        <dbReference type="EMBL" id="MPN23815.1"/>
    </source>
</evidence>
<evidence type="ECO:0000256" key="6">
    <source>
        <dbReference type="ARBA" id="ARBA00047460"/>
    </source>
</evidence>
<evidence type="ECO:0000256" key="4">
    <source>
        <dbReference type="ARBA" id="ARBA00023295"/>
    </source>
</evidence>
<keyword evidence="4 7" id="KW-0326">Glycosidase</keyword>
<gene>
    <name evidence="7" type="primary">dnpH1_2</name>
    <name evidence="7" type="ORF">SDC9_171208</name>
</gene>
<dbReference type="SUPFAM" id="SSF52309">
    <property type="entry name" value="N-(deoxy)ribosyltransferase-like"/>
    <property type="match status" value="1"/>
</dbReference>
<dbReference type="GO" id="GO:0070694">
    <property type="term" value="F:5-hydroxymethyl-dUMP N-hydrolase activity"/>
    <property type="evidence" value="ECO:0007669"/>
    <property type="project" value="InterPro"/>
</dbReference>
<evidence type="ECO:0000256" key="3">
    <source>
        <dbReference type="ARBA" id="ARBA00023080"/>
    </source>
</evidence>
<dbReference type="PANTHER" id="PTHR15364:SF0">
    <property type="entry name" value="2'-DEOXYNUCLEOSIDE 5'-PHOSPHATE N-HYDROLASE 1"/>
    <property type="match status" value="1"/>
</dbReference>
<proteinExistence type="inferred from homology"/>
<dbReference type="GO" id="GO:0009159">
    <property type="term" value="P:deoxyribonucleoside monophosphate catabolic process"/>
    <property type="evidence" value="ECO:0007669"/>
    <property type="project" value="InterPro"/>
</dbReference>
<keyword evidence="3" id="KW-0546">Nucleotide metabolism</keyword>
<dbReference type="InterPro" id="IPR051239">
    <property type="entry name" value="2'-dNMP_N-hydrolase"/>
</dbReference>
<organism evidence="7">
    <name type="scientific">bioreactor metagenome</name>
    <dbReference type="NCBI Taxonomy" id="1076179"/>
    <lineage>
        <taxon>unclassified sequences</taxon>
        <taxon>metagenomes</taxon>
        <taxon>ecological metagenomes</taxon>
    </lineage>
</organism>
<dbReference type="EMBL" id="VSSQ01072428">
    <property type="protein sequence ID" value="MPN23815.1"/>
    <property type="molecule type" value="Genomic_DNA"/>
</dbReference>
<dbReference type="PANTHER" id="PTHR15364">
    <property type="entry name" value="2'-DEOXYNUCLEOSIDE 5'-PHOSPHATE N-HYDROLASE 1"/>
    <property type="match status" value="1"/>
</dbReference>
<keyword evidence="2 7" id="KW-0378">Hydrolase</keyword>
<evidence type="ECO:0000256" key="5">
    <source>
        <dbReference type="ARBA" id="ARBA00044133"/>
    </source>
</evidence>